<reference evidence="1 2" key="1">
    <citation type="submission" date="2017-01" db="EMBL/GenBank/DDBJ databases">
        <title>The cable genome- insights into the physiology and evolution of filamentous bacteria capable of sulfide oxidation via long distance electron transfer.</title>
        <authorList>
            <person name="Schreiber L."/>
            <person name="Bjerg J.T."/>
            <person name="Boggild A."/>
            <person name="Van De Vossenberg J."/>
            <person name="Meysman F."/>
            <person name="Nielsen L.P."/>
            <person name="Schramm A."/>
            <person name="Kjeldsen K.U."/>
        </authorList>
    </citation>
    <scope>NUCLEOTIDE SEQUENCE [LARGE SCALE GENOMIC DNA]</scope>
    <source>
        <strain evidence="1">MCF</strain>
    </source>
</reference>
<dbReference type="EMBL" id="MTKO01000081">
    <property type="protein sequence ID" value="RWX45257.1"/>
    <property type="molecule type" value="Genomic_DNA"/>
</dbReference>
<gene>
    <name evidence="1" type="ORF">H206_00835</name>
</gene>
<organism evidence="1 2">
    <name type="scientific">Candidatus Electrothrix aarhusensis</name>
    <dbReference type="NCBI Taxonomy" id="1859131"/>
    <lineage>
        <taxon>Bacteria</taxon>
        <taxon>Pseudomonadati</taxon>
        <taxon>Thermodesulfobacteriota</taxon>
        <taxon>Desulfobulbia</taxon>
        <taxon>Desulfobulbales</taxon>
        <taxon>Desulfobulbaceae</taxon>
        <taxon>Candidatus Electrothrix</taxon>
    </lineage>
</organism>
<name>A0A3S3QIA3_9BACT</name>
<accession>A0A3S3QIA3</accession>
<proteinExistence type="predicted"/>
<protein>
    <submittedName>
        <fullName evidence="1">Uncharacterized protein</fullName>
    </submittedName>
</protein>
<evidence type="ECO:0000313" key="2">
    <source>
        <dbReference type="Proteomes" id="UP000287853"/>
    </source>
</evidence>
<dbReference type="Proteomes" id="UP000287853">
    <property type="component" value="Unassembled WGS sequence"/>
</dbReference>
<evidence type="ECO:0000313" key="1">
    <source>
        <dbReference type="EMBL" id="RWX45257.1"/>
    </source>
</evidence>
<dbReference type="AlphaFoldDB" id="A0A3S3QIA3"/>
<comment type="caution">
    <text evidence="1">The sequence shown here is derived from an EMBL/GenBank/DDBJ whole genome shotgun (WGS) entry which is preliminary data.</text>
</comment>
<keyword evidence="2" id="KW-1185">Reference proteome</keyword>
<sequence length="223" mass="24825">MGDWQVSDNSFPAPGLPELKDVQLLEQVEIDWGKYYGSYLRTLSDYEPDWSVSASGVPSGDVGWFFDLPYNLGLDELDNDGDGQIDEDDEANILAGERVVKDVFIRNGLAVVISLIPGNSPCDGGGNSIVHEMPFCSGGRLTEPVFDINNDGLIDERDRIEINGESLPPNGMMYDGILHKPVVVGDPDEEKDRELKIFSSSNGTTQTLWEKQEETGFYYWKEH</sequence>